<reference evidence="4 5" key="1">
    <citation type="submission" date="2019-04" db="EMBL/GenBank/DDBJ databases">
        <title>Friends and foes A comparative genomics study of 23 Aspergillus species from section Flavi.</title>
        <authorList>
            <consortium name="DOE Joint Genome Institute"/>
            <person name="Kjaerbolling I."/>
            <person name="Vesth T."/>
            <person name="Frisvad J.C."/>
            <person name="Nybo J.L."/>
            <person name="Theobald S."/>
            <person name="Kildgaard S."/>
            <person name="Isbrandt T."/>
            <person name="Kuo A."/>
            <person name="Sato A."/>
            <person name="Lyhne E.K."/>
            <person name="Kogle M.E."/>
            <person name="Wiebenga A."/>
            <person name="Kun R.S."/>
            <person name="Lubbers R.J."/>
            <person name="Makela M.R."/>
            <person name="Barry K."/>
            <person name="Chovatia M."/>
            <person name="Clum A."/>
            <person name="Daum C."/>
            <person name="Haridas S."/>
            <person name="He G."/>
            <person name="LaButti K."/>
            <person name="Lipzen A."/>
            <person name="Mondo S."/>
            <person name="Riley R."/>
            <person name="Salamov A."/>
            <person name="Simmons B.A."/>
            <person name="Magnuson J.K."/>
            <person name="Henrissat B."/>
            <person name="Mortensen U.H."/>
            <person name="Larsen T.O."/>
            <person name="Devries R.P."/>
            <person name="Grigoriev I.V."/>
            <person name="Machida M."/>
            <person name="Baker S.E."/>
            <person name="Andersen M.R."/>
        </authorList>
    </citation>
    <scope>NUCLEOTIDE SEQUENCE [LARGE SCALE GENOMIC DNA]</scope>
    <source>
        <strain evidence="4 5">IBT 18842</strain>
    </source>
</reference>
<feature type="domain" description="3'-5' exonuclease" evidence="3">
    <location>
        <begin position="42"/>
        <end position="232"/>
    </location>
</feature>
<evidence type="ECO:0000259" key="3">
    <source>
        <dbReference type="SMART" id="SM00474"/>
    </source>
</evidence>
<dbReference type="EMBL" id="ML742051">
    <property type="protein sequence ID" value="KAE8152559.1"/>
    <property type="molecule type" value="Genomic_DNA"/>
</dbReference>
<gene>
    <name evidence="4" type="ORF">BDV25DRAFT_127887</name>
</gene>
<dbReference type="SUPFAM" id="SSF53098">
    <property type="entry name" value="Ribonuclease H-like"/>
    <property type="match status" value="1"/>
</dbReference>
<dbReference type="GO" id="GO:0008408">
    <property type="term" value="F:3'-5' exonuclease activity"/>
    <property type="evidence" value="ECO:0007669"/>
    <property type="project" value="InterPro"/>
</dbReference>
<dbReference type="PANTHER" id="PTHR13620">
    <property type="entry name" value="3-5 EXONUCLEASE"/>
    <property type="match status" value="1"/>
</dbReference>
<keyword evidence="2" id="KW-0378">Hydrolase</keyword>
<dbReference type="InterPro" id="IPR012337">
    <property type="entry name" value="RNaseH-like_sf"/>
</dbReference>
<accession>A0A5N6U2B9</accession>
<dbReference type="Proteomes" id="UP000325780">
    <property type="component" value="Unassembled WGS sequence"/>
</dbReference>
<dbReference type="FunFam" id="3.30.420.10:FF:000100">
    <property type="entry name" value="3'-5' exonuclease/helicase (Wrn), putative"/>
    <property type="match status" value="1"/>
</dbReference>
<dbReference type="CDD" id="cd06141">
    <property type="entry name" value="WRN_exo"/>
    <property type="match status" value="1"/>
</dbReference>
<evidence type="ECO:0000313" key="5">
    <source>
        <dbReference type="Proteomes" id="UP000325780"/>
    </source>
</evidence>
<evidence type="ECO:0000256" key="2">
    <source>
        <dbReference type="ARBA" id="ARBA00022801"/>
    </source>
</evidence>
<organism evidence="4 5">
    <name type="scientific">Aspergillus avenaceus</name>
    <dbReference type="NCBI Taxonomy" id="36643"/>
    <lineage>
        <taxon>Eukaryota</taxon>
        <taxon>Fungi</taxon>
        <taxon>Dikarya</taxon>
        <taxon>Ascomycota</taxon>
        <taxon>Pezizomycotina</taxon>
        <taxon>Eurotiomycetes</taxon>
        <taxon>Eurotiomycetidae</taxon>
        <taxon>Eurotiales</taxon>
        <taxon>Aspergillaceae</taxon>
        <taxon>Aspergillus</taxon>
        <taxon>Aspergillus subgen. Circumdati</taxon>
    </lineage>
</organism>
<dbReference type="GO" id="GO:0005737">
    <property type="term" value="C:cytoplasm"/>
    <property type="evidence" value="ECO:0007669"/>
    <property type="project" value="TreeGrafter"/>
</dbReference>
<dbReference type="InterPro" id="IPR002562">
    <property type="entry name" value="3'-5'_exonuclease_dom"/>
</dbReference>
<keyword evidence="1" id="KW-0540">Nuclease</keyword>
<dbReference type="SMART" id="SM00474">
    <property type="entry name" value="35EXOc"/>
    <property type="match status" value="1"/>
</dbReference>
<dbReference type="AlphaFoldDB" id="A0A5N6U2B9"/>
<dbReference type="InterPro" id="IPR051132">
    <property type="entry name" value="3-5_Exonuclease_domain"/>
</dbReference>
<proteinExistence type="predicted"/>
<dbReference type="GO" id="GO:0006139">
    <property type="term" value="P:nucleobase-containing compound metabolic process"/>
    <property type="evidence" value="ECO:0007669"/>
    <property type="project" value="InterPro"/>
</dbReference>
<dbReference type="PANTHER" id="PTHR13620:SF104">
    <property type="entry name" value="EXONUCLEASE 3'-5' DOMAIN-CONTAINING PROTEIN 2"/>
    <property type="match status" value="1"/>
</dbReference>
<evidence type="ECO:0000313" key="4">
    <source>
        <dbReference type="EMBL" id="KAE8152559.1"/>
    </source>
</evidence>
<dbReference type="OrthoDB" id="1920326at2759"/>
<protein>
    <submittedName>
        <fullName evidence="4">Ribonuclease H-like protein</fullName>
    </submittedName>
</protein>
<sequence>MLEHIKATTDTPTIITTQSNNPAQTTPKYWSHRLPKTPNITVHYCKTLASTEEIAQKFLQDKVLGLDLEWKANAPASDGILSNVSMIQLANESRIALFHLALFKPARGRQHLVSPTLKRIIESPDITKVGVSIKADCTRLRKFLNIHARAIFELSHLYRLVKYCRSEPKNVNKRLVSLTQQVEEYFGLPLAKDEDVRCGDWTTSLAYSQVHYAAADPYACYRLFHAMNEKRLALEPVPPLPAHAELDLPIRIVCENPVVESDVKIETHVSRGDRALD</sequence>
<dbReference type="GO" id="GO:0005634">
    <property type="term" value="C:nucleus"/>
    <property type="evidence" value="ECO:0007669"/>
    <property type="project" value="TreeGrafter"/>
</dbReference>
<dbReference type="Pfam" id="PF01612">
    <property type="entry name" value="DNA_pol_A_exo1"/>
    <property type="match status" value="1"/>
</dbReference>
<dbReference type="InterPro" id="IPR036397">
    <property type="entry name" value="RNaseH_sf"/>
</dbReference>
<keyword evidence="5" id="KW-1185">Reference proteome</keyword>
<dbReference type="GO" id="GO:0003676">
    <property type="term" value="F:nucleic acid binding"/>
    <property type="evidence" value="ECO:0007669"/>
    <property type="project" value="InterPro"/>
</dbReference>
<dbReference type="Gene3D" id="3.30.420.10">
    <property type="entry name" value="Ribonuclease H-like superfamily/Ribonuclease H"/>
    <property type="match status" value="1"/>
</dbReference>
<evidence type="ECO:0000256" key="1">
    <source>
        <dbReference type="ARBA" id="ARBA00022722"/>
    </source>
</evidence>
<name>A0A5N6U2B9_ASPAV</name>